<dbReference type="InterPro" id="IPR035965">
    <property type="entry name" value="PAS-like_dom_sf"/>
</dbReference>
<dbReference type="PROSITE" id="PS50112">
    <property type="entry name" value="PAS"/>
    <property type="match status" value="1"/>
</dbReference>
<dbReference type="InterPro" id="IPR009057">
    <property type="entry name" value="Homeodomain-like_sf"/>
</dbReference>
<protein>
    <submittedName>
        <fullName evidence="7">PAS domain S-box-containing protein</fullName>
    </submittedName>
</protein>
<dbReference type="NCBIfam" id="TIGR00229">
    <property type="entry name" value="sensory_box"/>
    <property type="match status" value="1"/>
</dbReference>
<dbReference type="EMBL" id="FUZT01000010">
    <property type="protein sequence ID" value="SKC83138.1"/>
    <property type="molecule type" value="Genomic_DNA"/>
</dbReference>
<dbReference type="OrthoDB" id="9803970at2"/>
<dbReference type="InterPro" id="IPR003593">
    <property type="entry name" value="AAA+_ATPase"/>
</dbReference>
<dbReference type="InterPro" id="IPR025943">
    <property type="entry name" value="Sigma_54_int_dom_ATP-bd_2"/>
</dbReference>
<dbReference type="PANTHER" id="PTHR32071">
    <property type="entry name" value="TRANSCRIPTIONAL REGULATORY PROTEIN"/>
    <property type="match status" value="1"/>
</dbReference>
<dbReference type="PANTHER" id="PTHR32071:SF57">
    <property type="entry name" value="C4-DICARBOXYLATE TRANSPORT TRANSCRIPTIONAL REGULATORY PROTEIN DCTD"/>
    <property type="match status" value="1"/>
</dbReference>
<dbReference type="GO" id="GO:0043565">
    <property type="term" value="F:sequence-specific DNA binding"/>
    <property type="evidence" value="ECO:0007669"/>
    <property type="project" value="InterPro"/>
</dbReference>
<dbReference type="Pfam" id="PF06506">
    <property type="entry name" value="PrpR_N"/>
    <property type="match status" value="1"/>
</dbReference>
<keyword evidence="3" id="KW-0805">Transcription regulation</keyword>
<keyword evidence="2" id="KW-0067">ATP-binding</keyword>
<dbReference type="PROSITE" id="PS00675">
    <property type="entry name" value="SIGMA54_INTERACT_1"/>
    <property type="match status" value="1"/>
</dbReference>
<keyword evidence="4" id="KW-0804">Transcription</keyword>
<dbReference type="Proteomes" id="UP000190285">
    <property type="component" value="Unassembled WGS sequence"/>
</dbReference>
<evidence type="ECO:0000256" key="4">
    <source>
        <dbReference type="ARBA" id="ARBA00023163"/>
    </source>
</evidence>
<dbReference type="Pfam" id="PF00989">
    <property type="entry name" value="PAS"/>
    <property type="match status" value="1"/>
</dbReference>
<evidence type="ECO:0000256" key="3">
    <source>
        <dbReference type="ARBA" id="ARBA00023015"/>
    </source>
</evidence>
<dbReference type="SMART" id="SM00382">
    <property type="entry name" value="AAA"/>
    <property type="match status" value="1"/>
</dbReference>
<dbReference type="Gene3D" id="3.40.50.2300">
    <property type="match status" value="1"/>
</dbReference>
<dbReference type="CDD" id="cd00009">
    <property type="entry name" value="AAA"/>
    <property type="match status" value="1"/>
</dbReference>
<dbReference type="Gene3D" id="1.10.10.60">
    <property type="entry name" value="Homeodomain-like"/>
    <property type="match status" value="1"/>
</dbReference>
<dbReference type="Gene3D" id="3.40.50.300">
    <property type="entry name" value="P-loop containing nucleotide triphosphate hydrolases"/>
    <property type="match status" value="1"/>
</dbReference>
<dbReference type="InterPro" id="IPR002197">
    <property type="entry name" value="HTH_Fis"/>
</dbReference>
<dbReference type="SUPFAM" id="SSF159800">
    <property type="entry name" value="PrpR receptor domain-like"/>
    <property type="match status" value="1"/>
</dbReference>
<evidence type="ECO:0000259" key="6">
    <source>
        <dbReference type="PROSITE" id="PS50112"/>
    </source>
</evidence>
<feature type="domain" description="PAS" evidence="6">
    <location>
        <begin position="199"/>
        <end position="250"/>
    </location>
</feature>
<dbReference type="InterPro" id="IPR002078">
    <property type="entry name" value="Sigma_54_int"/>
</dbReference>
<dbReference type="InterPro" id="IPR027417">
    <property type="entry name" value="P-loop_NTPase"/>
</dbReference>
<dbReference type="PRINTS" id="PR01590">
    <property type="entry name" value="HTHFIS"/>
</dbReference>
<organism evidence="7 8">
    <name type="scientific">Maledivibacter halophilus</name>
    <dbReference type="NCBI Taxonomy" id="36842"/>
    <lineage>
        <taxon>Bacteria</taxon>
        <taxon>Bacillati</taxon>
        <taxon>Bacillota</taxon>
        <taxon>Clostridia</taxon>
        <taxon>Peptostreptococcales</taxon>
        <taxon>Caminicellaceae</taxon>
        <taxon>Maledivibacter</taxon>
    </lineage>
</organism>
<evidence type="ECO:0000313" key="8">
    <source>
        <dbReference type="Proteomes" id="UP000190285"/>
    </source>
</evidence>
<sequence>MTSNIVVISPYNELTEKVKAIVEEMKEEIDVYTGFFDEAVSLCKKLGENEDKVFISRGGNTKYIQKRIKLPVVDIVHNLGDYLDALKKAKEIKEKIGVFCYNKRFEDIDTVSELISVSIKQYIFRDEMEAEELVKKALKDGIVLGIGGILTEFYCKKNNIDYIRINSSKDSIVNAINTAKEVYKIQKEEKRKSDEYKVQMEKYKTVLNFSYDGIIGIDENYKINVFNPCAEKLMNISYEEAIGKDVNNLIPNLKLVDILKTGVKEINKITKINNRHITINRVPISIDNEIRGAVSTFQDIKIIQENEREIRRKLAKKGLFAKYSFKDIISDSQSMKETIDIAKGYAKTSSTILIYGETGTGKELFAQSIHNYSLRNSRPFVAINCAALPESILESELFGYEGGTFTGGKKGGKIGLFELAHEGTIFLDEIAEIPLPLQAQLLRVLQEKEIRRLGSDKIIPVDVRVVAATNANLAMEVKKGRFRKDLFYRINILRLTLPSLRKRREDIKKIGVHFIKRKDYKLYSENKEKWDEIFKLLKDYDWYGNIRELENVLERTMVILKEKIYTFCNYKDLLTKVLNLEIENMSIENKYTSNEKQRIIRALEDSNWSKTKAAKELGMGRTTLWRKIKEYKIE</sequence>
<dbReference type="SUPFAM" id="SSF55785">
    <property type="entry name" value="PYP-like sensor domain (PAS domain)"/>
    <property type="match status" value="1"/>
</dbReference>
<reference evidence="7 8" key="1">
    <citation type="submission" date="2017-02" db="EMBL/GenBank/DDBJ databases">
        <authorList>
            <person name="Peterson S.W."/>
        </authorList>
    </citation>
    <scope>NUCLEOTIDE SEQUENCE [LARGE SCALE GENOMIC DNA]</scope>
    <source>
        <strain evidence="7 8">M1</strain>
    </source>
</reference>
<name>A0A1T5M5P0_9FIRM</name>
<dbReference type="SMART" id="SM00091">
    <property type="entry name" value="PAS"/>
    <property type="match status" value="1"/>
</dbReference>
<dbReference type="Pfam" id="PF02954">
    <property type="entry name" value="HTH_8"/>
    <property type="match status" value="1"/>
</dbReference>
<dbReference type="RefSeq" id="WP_079493835.1">
    <property type="nucleotide sequence ID" value="NZ_FUZT01000010.1"/>
</dbReference>
<evidence type="ECO:0000256" key="2">
    <source>
        <dbReference type="ARBA" id="ARBA00022840"/>
    </source>
</evidence>
<dbReference type="STRING" id="36842.SAMN02194393_03824"/>
<evidence type="ECO:0000313" key="7">
    <source>
        <dbReference type="EMBL" id="SKC83138.1"/>
    </source>
</evidence>
<dbReference type="PROSITE" id="PS50045">
    <property type="entry name" value="SIGMA54_INTERACT_4"/>
    <property type="match status" value="1"/>
</dbReference>
<keyword evidence="8" id="KW-1185">Reference proteome</keyword>
<dbReference type="GO" id="GO:0006355">
    <property type="term" value="P:regulation of DNA-templated transcription"/>
    <property type="evidence" value="ECO:0007669"/>
    <property type="project" value="InterPro"/>
</dbReference>
<dbReference type="Gene3D" id="3.30.450.20">
    <property type="entry name" value="PAS domain"/>
    <property type="match status" value="1"/>
</dbReference>
<dbReference type="Pfam" id="PF00158">
    <property type="entry name" value="Sigma54_activat"/>
    <property type="match status" value="1"/>
</dbReference>
<dbReference type="InterPro" id="IPR000014">
    <property type="entry name" value="PAS"/>
</dbReference>
<dbReference type="Gene3D" id="3.40.50.10660">
    <property type="entry name" value="PrpR receptor domain-like"/>
    <property type="match status" value="1"/>
</dbReference>
<keyword evidence="1" id="KW-0547">Nucleotide-binding</keyword>
<dbReference type="AlphaFoldDB" id="A0A1T5M5P0"/>
<proteinExistence type="predicted"/>
<evidence type="ECO:0000256" key="1">
    <source>
        <dbReference type="ARBA" id="ARBA00022741"/>
    </source>
</evidence>
<dbReference type="CDD" id="cd00130">
    <property type="entry name" value="PAS"/>
    <property type="match status" value="1"/>
</dbReference>
<dbReference type="InterPro" id="IPR058031">
    <property type="entry name" value="AAA_lid_NorR"/>
</dbReference>
<dbReference type="GO" id="GO:0000156">
    <property type="term" value="F:phosphorelay response regulator activity"/>
    <property type="evidence" value="ECO:0007669"/>
    <property type="project" value="InterPro"/>
</dbReference>
<dbReference type="GO" id="GO:0005524">
    <property type="term" value="F:ATP binding"/>
    <property type="evidence" value="ECO:0007669"/>
    <property type="project" value="UniProtKB-KW"/>
</dbReference>
<dbReference type="PROSITE" id="PS00676">
    <property type="entry name" value="SIGMA54_INTERACT_2"/>
    <property type="match status" value="1"/>
</dbReference>
<dbReference type="InterPro" id="IPR025662">
    <property type="entry name" value="Sigma_54_int_dom_ATP-bd_1"/>
</dbReference>
<dbReference type="Gene3D" id="1.10.8.60">
    <property type="match status" value="1"/>
</dbReference>
<dbReference type="InterPro" id="IPR010524">
    <property type="entry name" value="Sig_transdc_resp-reg_PrpR_N"/>
</dbReference>
<accession>A0A1T5M5P0</accession>
<dbReference type="SUPFAM" id="SSF52540">
    <property type="entry name" value="P-loop containing nucleoside triphosphate hydrolases"/>
    <property type="match status" value="1"/>
</dbReference>
<feature type="domain" description="Sigma-54 factor interaction" evidence="5">
    <location>
        <begin position="328"/>
        <end position="558"/>
    </location>
</feature>
<dbReference type="Pfam" id="PF25601">
    <property type="entry name" value="AAA_lid_14"/>
    <property type="match status" value="1"/>
</dbReference>
<gene>
    <name evidence="7" type="ORF">SAMN02194393_03824</name>
</gene>
<dbReference type="SUPFAM" id="SSF46689">
    <property type="entry name" value="Homeodomain-like"/>
    <property type="match status" value="1"/>
</dbReference>
<evidence type="ECO:0000259" key="5">
    <source>
        <dbReference type="PROSITE" id="PS50045"/>
    </source>
</evidence>
<dbReference type="InterPro" id="IPR013767">
    <property type="entry name" value="PAS_fold"/>
</dbReference>
<dbReference type="FunFam" id="3.40.50.300:FF:000006">
    <property type="entry name" value="DNA-binding transcriptional regulator NtrC"/>
    <property type="match status" value="1"/>
</dbReference>